<feature type="region of interest" description="Disordered" evidence="1">
    <location>
        <begin position="201"/>
        <end position="226"/>
    </location>
</feature>
<gene>
    <name evidence="2" type="ORF">CYMTET_17332</name>
</gene>
<proteinExistence type="predicted"/>
<evidence type="ECO:0000313" key="2">
    <source>
        <dbReference type="EMBL" id="KAK3274480.1"/>
    </source>
</evidence>
<sequence>MGKCVACRRNHYTKTLLGKLVDEERATFLLKEALGSDTQQKPWISKEGFCVAVGDDVLLEGPEVPPTREQRDGEYATASTKASQPTWKLGRKGGSASTGPPAIKETPQTPEGAQAQPLPVYTRGKAHVDHLHVEILVRDIEISQQESESERQDVQQMVELTQQVEALHAELSRGLAEATPMPPSLTATYAMLASCGHGATHACLSSRPTGARRRGDPSAPRAAETLAPQAHAEATPMPPNFAATDAALAAATAPPTPASAPAEQGTYQPPMAAEQEFAAGYPSAPLAAETSAPQAHAEATPMPPSFAATDAALAAATAPPTPA</sequence>
<feature type="compositionally biased region" description="Polar residues" evidence="1">
    <location>
        <begin position="77"/>
        <end position="86"/>
    </location>
</feature>
<dbReference type="EMBL" id="LGRX02007698">
    <property type="protein sequence ID" value="KAK3274480.1"/>
    <property type="molecule type" value="Genomic_DNA"/>
</dbReference>
<reference evidence="2 3" key="1">
    <citation type="journal article" date="2015" name="Genome Biol. Evol.">
        <title>Comparative Genomics of a Bacterivorous Green Alga Reveals Evolutionary Causalities and Consequences of Phago-Mixotrophic Mode of Nutrition.</title>
        <authorList>
            <person name="Burns J.A."/>
            <person name="Paasch A."/>
            <person name="Narechania A."/>
            <person name="Kim E."/>
        </authorList>
    </citation>
    <scope>NUCLEOTIDE SEQUENCE [LARGE SCALE GENOMIC DNA]</scope>
    <source>
        <strain evidence="2 3">PLY_AMNH</strain>
    </source>
</reference>
<accession>A0AAE0GA36</accession>
<dbReference type="AlphaFoldDB" id="A0AAE0GA36"/>
<feature type="region of interest" description="Disordered" evidence="1">
    <location>
        <begin position="61"/>
        <end position="115"/>
    </location>
</feature>
<feature type="compositionally biased region" description="Low complexity" evidence="1">
    <location>
        <begin position="307"/>
        <end position="323"/>
    </location>
</feature>
<protein>
    <submittedName>
        <fullName evidence="2">Uncharacterized protein</fullName>
    </submittedName>
</protein>
<name>A0AAE0GA36_9CHLO</name>
<keyword evidence="3" id="KW-1185">Reference proteome</keyword>
<dbReference type="Proteomes" id="UP001190700">
    <property type="component" value="Unassembled WGS sequence"/>
</dbReference>
<organism evidence="2 3">
    <name type="scientific">Cymbomonas tetramitiformis</name>
    <dbReference type="NCBI Taxonomy" id="36881"/>
    <lineage>
        <taxon>Eukaryota</taxon>
        <taxon>Viridiplantae</taxon>
        <taxon>Chlorophyta</taxon>
        <taxon>Pyramimonadophyceae</taxon>
        <taxon>Pyramimonadales</taxon>
        <taxon>Pyramimonadaceae</taxon>
        <taxon>Cymbomonas</taxon>
    </lineage>
</organism>
<evidence type="ECO:0000256" key="1">
    <source>
        <dbReference type="SAM" id="MobiDB-lite"/>
    </source>
</evidence>
<comment type="caution">
    <text evidence="2">The sequence shown here is derived from an EMBL/GenBank/DDBJ whole genome shotgun (WGS) entry which is preliminary data.</text>
</comment>
<feature type="region of interest" description="Disordered" evidence="1">
    <location>
        <begin position="250"/>
        <end position="323"/>
    </location>
</feature>
<evidence type="ECO:0000313" key="3">
    <source>
        <dbReference type="Proteomes" id="UP001190700"/>
    </source>
</evidence>